<dbReference type="PANTHER" id="PTHR42951">
    <property type="entry name" value="METALLO-BETA-LACTAMASE DOMAIN-CONTAINING"/>
    <property type="match status" value="1"/>
</dbReference>
<dbReference type="Pfam" id="PF00753">
    <property type="entry name" value="Lactamase_B"/>
    <property type="match status" value="1"/>
</dbReference>
<dbReference type="PANTHER" id="PTHR42951:SF17">
    <property type="entry name" value="METALLO-BETA-LACTAMASE DOMAIN-CONTAINING PROTEIN"/>
    <property type="match status" value="1"/>
</dbReference>
<name>A0A4R5Y6N6_9MICC</name>
<dbReference type="Proteomes" id="UP000294621">
    <property type="component" value="Unassembled WGS sequence"/>
</dbReference>
<evidence type="ECO:0000259" key="1">
    <source>
        <dbReference type="SMART" id="SM00849"/>
    </source>
</evidence>
<dbReference type="SUPFAM" id="SSF56281">
    <property type="entry name" value="Metallo-hydrolase/oxidoreductase"/>
    <property type="match status" value="1"/>
</dbReference>
<sequence length="275" mass="29675">MKRISQIREIAPGVVLITSGSGAFASNLYFVRSGSARVLVDTGWAASAEQVHKAVQRMLGPGENPRAILLTHLHPDHSGAAGTLARLWQVPVYVHPAELPMAQGKYRADFSMPLDRWVVMPVMRSLPAPVRRRIEASGDISDVVQPLGPGREVPGLPGWNAVPTPGHTPGHVAFWRPSDRVLLSGDAVVTVNLNSLPGILLGRPDLAGPPWYTTWDWKVAMESVDRLANLGPRLLAPGHGRPLALDVVSRLHALAGHEAKQRTRLSQARGGLRAT</sequence>
<feature type="domain" description="Metallo-beta-lactamase" evidence="1">
    <location>
        <begin position="25"/>
        <end position="239"/>
    </location>
</feature>
<dbReference type="InterPro" id="IPR050855">
    <property type="entry name" value="NDM-1-like"/>
</dbReference>
<dbReference type="EMBL" id="SMZQ01000003">
    <property type="protein sequence ID" value="TDL38782.1"/>
    <property type="molecule type" value="Genomic_DNA"/>
</dbReference>
<gene>
    <name evidence="2" type="ORF">E2R57_07520</name>
</gene>
<organism evidence="2 3">
    <name type="scientific">Arthrobacter nitrophenolicus</name>
    <dbReference type="NCBI Taxonomy" id="683150"/>
    <lineage>
        <taxon>Bacteria</taxon>
        <taxon>Bacillati</taxon>
        <taxon>Actinomycetota</taxon>
        <taxon>Actinomycetes</taxon>
        <taxon>Micrococcales</taxon>
        <taxon>Micrococcaceae</taxon>
        <taxon>Arthrobacter</taxon>
    </lineage>
</organism>
<dbReference type="InterPro" id="IPR001279">
    <property type="entry name" value="Metallo-B-lactamas"/>
</dbReference>
<keyword evidence="2" id="KW-0378">Hydrolase</keyword>
<dbReference type="RefSeq" id="WP_133347824.1">
    <property type="nucleotide sequence ID" value="NZ_SMZQ01000003.1"/>
</dbReference>
<dbReference type="STRING" id="683150.G205_15680"/>
<dbReference type="AlphaFoldDB" id="A0A4R5Y6N6"/>
<dbReference type="OrthoDB" id="2971563at2"/>
<proteinExistence type="predicted"/>
<dbReference type="SMART" id="SM00849">
    <property type="entry name" value="Lactamase_B"/>
    <property type="match status" value="1"/>
</dbReference>
<accession>A0A4R5Y6N6</accession>
<protein>
    <submittedName>
        <fullName evidence="2">MBL fold metallo-hydrolase</fullName>
    </submittedName>
</protein>
<reference evidence="2 3" key="1">
    <citation type="submission" date="2019-03" db="EMBL/GenBank/DDBJ databases">
        <title>Genome Sequencing and Assembly of Various Microbes Isolated from Partially Reclaimed Soil and Acid Mine Drainage (AMD) Site.</title>
        <authorList>
            <person name="Steinbock B."/>
            <person name="Bechtold R."/>
            <person name="Sevigny J.L."/>
            <person name="Thomas D."/>
            <person name="Cuthill L.R."/>
            <person name="Aveiro Johannsen E.J."/>
            <person name="Thomas K."/>
            <person name="Ghosh A."/>
        </authorList>
    </citation>
    <scope>NUCLEOTIDE SEQUENCE [LARGE SCALE GENOMIC DNA]</scope>
    <source>
        <strain evidence="2 3">S-A1</strain>
    </source>
</reference>
<evidence type="ECO:0000313" key="3">
    <source>
        <dbReference type="Proteomes" id="UP000294621"/>
    </source>
</evidence>
<dbReference type="InterPro" id="IPR036866">
    <property type="entry name" value="RibonucZ/Hydroxyglut_hydro"/>
</dbReference>
<evidence type="ECO:0000313" key="2">
    <source>
        <dbReference type="EMBL" id="TDL38782.1"/>
    </source>
</evidence>
<dbReference type="GO" id="GO:0016787">
    <property type="term" value="F:hydrolase activity"/>
    <property type="evidence" value="ECO:0007669"/>
    <property type="project" value="UniProtKB-KW"/>
</dbReference>
<dbReference type="CDD" id="cd07721">
    <property type="entry name" value="yflN-like_MBL-fold"/>
    <property type="match status" value="1"/>
</dbReference>
<comment type="caution">
    <text evidence="2">The sequence shown here is derived from an EMBL/GenBank/DDBJ whole genome shotgun (WGS) entry which is preliminary data.</text>
</comment>
<dbReference type="Gene3D" id="3.60.15.10">
    <property type="entry name" value="Ribonuclease Z/Hydroxyacylglutathione hydrolase-like"/>
    <property type="match status" value="1"/>
</dbReference>